<proteinExistence type="predicted"/>
<evidence type="ECO:0000313" key="2">
    <source>
        <dbReference type="EMBL" id="KAF4615427.1"/>
    </source>
</evidence>
<evidence type="ECO:0000313" key="3">
    <source>
        <dbReference type="Proteomes" id="UP000521872"/>
    </source>
</evidence>
<sequence length="145" mass="16446">MAGKWRSTMLGDSGKCKGLWTQSSTRTRESVRAKKEEEDGSRGRHYWSCKTMIGSRRNLGLETESTVKGRSTALTHTWVLLPSSLWDERLKEIAGETQEFYPYTPGKFVLGGGWNYWLRLSTCHHDKDGHGSPSRKLAVTTSHEQ</sequence>
<dbReference type="EMBL" id="JAACJL010000044">
    <property type="protein sequence ID" value="KAF4615427.1"/>
    <property type="molecule type" value="Genomic_DNA"/>
</dbReference>
<comment type="caution">
    <text evidence="2">The sequence shown here is derived from an EMBL/GenBank/DDBJ whole genome shotgun (WGS) entry which is preliminary data.</text>
</comment>
<feature type="region of interest" description="Disordered" evidence="1">
    <location>
        <begin position="1"/>
        <end position="42"/>
    </location>
</feature>
<feature type="region of interest" description="Disordered" evidence="1">
    <location>
        <begin position="126"/>
        <end position="145"/>
    </location>
</feature>
<accession>A0A8H4QS76</accession>
<evidence type="ECO:0000256" key="1">
    <source>
        <dbReference type="SAM" id="MobiDB-lite"/>
    </source>
</evidence>
<organism evidence="2 3">
    <name type="scientific">Agrocybe pediades</name>
    <dbReference type="NCBI Taxonomy" id="84607"/>
    <lineage>
        <taxon>Eukaryota</taxon>
        <taxon>Fungi</taxon>
        <taxon>Dikarya</taxon>
        <taxon>Basidiomycota</taxon>
        <taxon>Agaricomycotina</taxon>
        <taxon>Agaricomycetes</taxon>
        <taxon>Agaricomycetidae</taxon>
        <taxon>Agaricales</taxon>
        <taxon>Agaricineae</taxon>
        <taxon>Strophariaceae</taxon>
        <taxon>Agrocybe</taxon>
    </lineage>
</organism>
<protein>
    <submittedName>
        <fullName evidence="2">Uncharacterized protein</fullName>
    </submittedName>
</protein>
<reference evidence="2 3" key="1">
    <citation type="submission" date="2019-12" db="EMBL/GenBank/DDBJ databases">
        <authorList>
            <person name="Floudas D."/>
            <person name="Bentzer J."/>
            <person name="Ahren D."/>
            <person name="Johansson T."/>
            <person name="Persson P."/>
            <person name="Tunlid A."/>
        </authorList>
    </citation>
    <scope>NUCLEOTIDE SEQUENCE [LARGE SCALE GENOMIC DNA]</scope>
    <source>
        <strain evidence="2 3">CBS 102.39</strain>
    </source>
</reference>
<dbReference type="AlphaFoldDB" id="A0A8H4QS76"/>
<name>A0A8H4QS76_9AGAR</name>
<keyword evidence="3" id="KW-1185">Reference proteome</keyword>
<feature type="compositionally biased region" description="Basic and acidic residues" evidence="1">
    <location>
        <begin position="26"/>
        <end position="42"/>
    </location>
</feature>
<gene>
    <name evidence="2" type="ORF">D9613_003545</name>
</gene>
<dbReference type="Proteomes" id="UP000521872">
    <property type="component" value="Unassembled WGS sequence"/>
</dbReference>